<dbReference type="EMBL" id="CAIX01000121">
    <property type="protein sequence ID" value="CCI46274.1"/>
    <property type="molecule type" value="Genomic_DNA"/>
</dbReference>
<feature type="domain" description="Gamma-butyrobetaine hydroxylase-like N-terminal" evidence="8">
    <location>
        <begin position="79"/>
        <end position="156"/>
    </location>
</feature>
<evidence type="ECO:0000259" key="7">
    <source>
        <dbReference type="Pfam" id="PF02668"/>
    </source>
</evidence>
<dbReference type="InterPro" id="IPR038492">
    <property type="entry name" value="GBBH-like_N_sf"/>
</dbReference>
<evidence type="ECO:0000259" key="8">
    <source>
        <dbReference type="Pfam" id="PF06155"/>
    </source>
</evidence>
<dbReference type="Gene3D" id="3.30.2020.30">
    <property type="match status" value="1"/>
</dbReference>
<evidence type="ECO:0000256" key="3">
    <source>
        <dbReference type="ARBA" id="ARBA00022723"/>
    </source>
</evidence>
<reference evidence="9 10" key="1">
    <citation type="submission" date="2012-05" db="EMBL/GenBank/DDBJ databases">
        <title>Recombination and specialization in a pathogen metapopulation.</title>
        <authorList>
            <person name="Gardiner A."/>
            <person name="Kemen E."/>
            <person name="Schultz-Larsen T."/>
            <person name="MacLean D."/>
            <person name="Van Oosterhout C."/>
            <person name="Jones J.D.G."/>
        </authorList>
    </citation>
    <scope>NUCLEOTIDE SEQUENCE [LARGE SCALE GENOMIC DNA]</scope>
    <source>
        <strain evidence="9 10">Ac Nc2</strain>
    </source>
</reference>
<dbReference type="STRING" id="65357.A0A024GIV2"/>
<protein>
    <recommendedName>
        <fullName evidence="11">TauD/TfdA-like domain-containing protein</fullName>
    </recommendedName>
</protein>
<comment type="caution">
    <text evidence="9">The sequence shown here is derived from an EMBL/GenBank/DDBJ whole genome shotgun (WGS) entry which is preliminary data.</text>
</comment>
<dbReference type="OrthoDB" id="406634at2759"/>
<keyword evidence="6" id="KW-0408">Iron</keyword>
<dbReference type="InterPro" id="IPR003819">
    <property type="entry name" value="TauD/TfdA-like"/>
</dbReference>
<keyword evidence="3" id="KW-0479">Metal-binding</keyword>
<comment type="cofactor">
    <cofactor evidence="1">
        <name>Fe(2+)</name>
        <dbReference type="ChEBI" id="CHEBI:29033"/>
    </cofactor>
</comment>
<evidence type="ECO:0000256" key="1">
    <source>
        <dbReference type="ARBA" id="ARBA00001954"/>
    </source>
</evidence>
<keyword evidence="10" id="KW-1185">Reference proteome</keyword>
<dbReference type="CDD" id="cd00250">
    <property type="entry name" value="CAS_like"/>
    <property type="match status" value="1"/>
</dbReference>
<dbReference type="InterPro" id="IPR050411">
    <property type="entry name" value="AlphaKG_dependent_hydroxylases"/>
</dbReference>
<dbReference type="InterPro" id="IPR042098">
    <property type="entry name" value="TauD-like_sf"/>
</dbReference>
<dbReference type="PANTHER" id="PTHR10696:SF25">
    <property type="entry name" value="OXIDOREDUCTASE AIM17-RELATED"/>
    <property type="match status" value="1"/>
</dbReference>
<dbReference type="GO" id="GO:0046872">
    <property type="term" value="F:metal ion binding"/>
    <property type="evidence" value="ECO:0007669"/>
    <property type="project" value="UniProtKB-KW"/>
</dbReference>
<dbReference type="PANTHER" id="PTHR10696">
    <property type="entry name" value="GAMMA-BUTYROBETAINE HYDROXYLASE-RELATED"/>
    <property type="match status" value="1"/>
</dbReference>
<dbReference type="GO" id="GO:0045329">
    <property type="term" value="P:carnitine biosynthetic process"/>
    <property type="evidence" value="ECO:0007669"/>
    <property type="project" value="TreeGrafter"/>
</dbReference>
<gene>
    <name evidence="9" type="ORF">BN9_072030</name>
</gene>
<dbReference type="InParanoid" id="A0A024GIV2"/>
<dbReference type="GO" id="GO:0005739">
    <property type="term" value="C:mitochondrion"/>
    <property type="evidence" value="ECO:0007669"/>
    <property type="project" value="TreeGrafter"/>
</dbReference>
<evidence type="ECO:0000313" key="10">
    <source>
        <dbReference type="Proteomes" id="UP000053237"/>
    </source>
</evidence>
<organism evidence="9 10">
    <name type="scientific">Albugo candida</name>
    <dbReference type="NCBI Taxonomy" id="65357"/>
    <lineage>
        <taxon>Eukaryota</taxon>
        <taxon>Sar</taxon>
        <taxon>Stramenopiles</taxon>
        <taxon>Oomycota</taxon>
        <taxon>Peronosporomycetes</taxon>
        <taxon>Albuginales</taxon>
        <taxon>Albuginaceae</taxon>
        <taxon>Albugo</taxon>
    </lineage>
</organism>
<evidence type="ECO:0008006" key="11">
    <source>
        <dbReference type="Google" id="ProtNLM"/>
    </source>
</evidence>
<dbReference type="GO" id="GO:0016706">
    <property type="term" value="F:2-oxoglutarate-dependent dioxygenase activity"/>
    <property type="evidence" value="ECO:0007669"/>
    <property type="project" value="UniProtKB-ARBA"/>
</dbReference>
<evidence type="ECO:0000256" key="6">
    <source>
        <dbReference type="ARBA" id="ARBA00023004"/>
    </source>
</evidence>
<accession>A0A024GIV2</accession>
<proteinExistence type="inferred from homology"/>
<dbReference type="Gene3D" id="3.60.130.10">
    <property type="entry name" value="Clavaminate synthase-like"/>
    <property type="match status" value="1"/>
</dbReference>
<dbReference type="AlphaFoldDB" id="A0A024GIV2"/>
<dbReference type="SUPFAM" id="SSF51197">
    <property type="entry name" value="Clavaminate synthase-like"/>
    <property type="match status" value="1"/>
</dbReference>
<dbReference type="Pfam" id="PF02668">
    <property type="entry name" value="TauD"/>
    <property type="match status" value="1"/>
</dbReference>
<dbReference type="InterPro" id="IPR010376">
    <property type="entry name" value="GBBH-like_N"/>
</dbReference>
<feature type="domain" description="TauD/TfdA-like" evidence="7">
    <location>
        <begin position="172"/>
        <end position="431"/>
    </location>
</feature>
<keyword evidence="5" id="KW-0560">Oxidoreductase</keyword>
<keyword evidence="4" id="KW-0223">Dioxygenase</keyword>
<dbReference type="Pfam" id="PF06155">
    <property type="entry name" value="GBBH-like_N"/>
    <property type="match status" value="1"/>
</dbReference>
<evidence type="ECO:0000256" key="4">
    <source>
        <dbReference type="ARBA" id="ARBA00022964"/>
    </source>
</evidence>
<sequence>MLRTILSQGLRRRRGIRYSLGEWSDPIRSWCARDTLLERFISKPKHFIQLQAGFCTSLENAFCDRMEPALLSIDIKHKDYILLSWSDEKSSRFHLHHLRAWCSCAACQSTCGQRIVNSADLNAEFVIEDISVRGSTLNIVWGPKQHKSTYTWRWLRDNCYENDSLEAHSKSMTPTVTRQDFPMKTVDYTYVMESDRGVFELLHNVVEYGCCVVKETPTKAGEVKKIAKRIAPISHSFLYGEIFDVVSEDEPINIAYTSRALKHHVDLSYYESPPGVQLLHALEFDASISGGISTFVDVFAATKELQILHPQHFDTLCRVPATFKKYHLDRSNPAVMEFQRPHIHTNHRGEIIAVHWSPPFEGPLRVPFDDVLPYYAAYKVLHDIIENPGHRKEYRLQEGDTIVFNQRRMLHGRTYFEANIESTKRHLQGSYINIDDALCRYNALRITLGLETASYNRRVANGNFA</sequence>
<evidence type="ECO:0000256" key="2">
    <source>
        <dbReference type="ARBA" id="ARBA00008654"/>
    </source>
</evidence>
<evidence type="ECO:0000256" key="5">
    <source>
        <dbReference type="ARBA" id="ARBA00023002"/>
    </source>
</evidence>
<evidence type="ECO:0000313" key="9">
    <source>
        <dbReference type="EMBL" id="CCI46274.1"/>
    </source>
</evidence>
<comment type="similarity">
    <text evidence="2">Belongs to the gamma-BBH/TMLD family.</text>
</comment>
<dbReference type="Proteomes" id="UP000053237">
    <property type="component" value="Unassembled WGS sequence"/>
</dbReference>
<name>A0A024GIV2_9STRA</name>